<gene>
    <name evidence="10" type="ORF">Ctob_005346</name>
</gene>
<dbReference type="EMBL" id="JWZX01002042">
    <property type="protein sequence ID" value="KOO31315.1"/>
    <property type="molecule type" value="Genomic_DNA"/>
</dbReference>
<dbReference type="EC" id="2.7.1.12" evidence="3 9"/>
<organism evidence="10 11">
    <name type="scientific">Chrysochromulina tobinii</name>
    <dbReference type="NCBI Taxonomy" id="1460289"/>
    <lineage>
        <taxon>Eukaryota</taxon>
        <taxon>Haptista</taxon>
        <taxon>Haptophyta</taxon>
        <taxon>Prymnesiophyceae</taxon>
        <taxon>Prymnesiales</taxon>
        <taxon>Chrysochromulinaceae</taxon>
        <taxon>Chrysochromulina</taxon>
    </lineage>
</organism>
<evidence type="ECO:0000256" key="3">
    <source>
        <dbReference type="ARBA" id="ARBA00012054"/>
    </source>
</evidence>
<dbReference type="FunFam" id="3.40.50.300:FF:000522">
    <property type="entry name" value="Gluconokinase"/>
    <property type="match status" value="1"/>
</dbReference>
<accession>A0A0M0JXM6</accession>
<comment type="caution">
    <text evidence="10">The sequence shown here is derived from an EMBL/GenBank/DDBJ whole genome shotgun (WGS) entry which is preliminary data.</text>
</comment>
<evidence type="ECO:0000256" key="4">
    <source>
        <dbReference type="ARBA" id="ARBA00022679"/>
    </source>
</evidence>
<dbReference type="Gene3D" id="3.40.50.300">
    <property type="entry name" value="P-loop containing nucleotide triphosphate hydrolases"/>
    <property type="match status" value="1"/>
</dbReference>
<proteinExistence type="inferred from homology"/>
<dbReference type="GO" id="GO:0005975">
    <property type="term" value="P:carbohydrate metabolic process"/>
    <property type="evidence" value="ECO:0007669"/>
    <property type="project" value="InterPro"/>
</dbReference>
<dbReference type="NCBIfam" id="TIGR01313">
    <property type="entry name" value="therm_gnt_kin"/>
    <property type="match status" value="1"/>
</dbReference>
<comment type="pathway">
    <text evidence="1 9">Carbohydrate acid metabolism; D-gluconate degradation.</text>
</comment>
<dbReference type="GO" id="GO:0046316">
    <property type="term" value="F:gluconokinase activity"/>
    <property type="evidence" value="ECO:0007669"/>
    <property type="project" value="UniProtKB-EC"/>
</dbReference>
<dbReference type="UniPathway" id="UPA00792"/>
<evidence type="ECO:0000313" key="10">
    <source>
        <dbReference type="EMBL" id="KOO31315.1"/>
    </source>
</evidence>
<evidence type="ECO:0000256" key="1">
    <source>
        <dbReference type="ARBA" id="ARBA00004875"/>
    </source>
</evidence>
<evidence type="ECO:0000256" key="9">
    <source>
        <dbReference type="RuleBase" id="RU363066"/>
    </source>
</evidence>
<keyword evidence="6 9" id="KW-0418">Kinase</keyword>
<keyword evidence="7 9" id="KW-0067">ATP-binding</keyword>
<protein>
    <recommendedName>
        <fullName evidence="3 9">Gluconokinase</fullName>
        <ecNumber evidence="3 9">2.7.1.12</ecNumber>
    </recommendedName>
</protein>
<keyword evidence="11" id="KW-1185">Reference proteome</keyword>
<name>A0A0M0JXM6_9EUKA</name>
<dbReference type="GO" id="GO:0005737">
    <property type="term" value="C:cytoplasm"/>
    <property type="evidence" value="ECO:0007669"/>
    <property type="project" value="TreeGrafter"/>
</dbReference>
<dbReference type="Pfam" id="PF12014">
    <property type="entry name" value="Cyclin_D1_bind"/>
    <property type="match status" value="1"/>
</dbReference>
<dbReference type="OrthoDB" id="275177at2759"/>
<evidence type="ECO:0000256" key="8">
    <source>
        <dbReference type="ARBA" id="ARBA00048090"/>
    </source>
</evidence>
<keyword evidence="4 9" id="KW-0808">Transferase</keyword>
<evidence type="ECO:0000256" key="5">
    <source>
        <dbReference type="ARBA" id="ARBA00022741"/>
    </source>
</evidence>
<dbReference type="PANTHER" id="PTHR43442">
    <property type="entry name" value="GLUCONOKINASE-RELATED"/>
    <property type="match status" value="1"/>
</dbReference>
<dbReference type="InterPro" id="IPR006001">
    <property type="entry name" value="Therm_gnt_kin"/>
</dbReference>
<evidence type="ECO:0000256" key="6">
    <source>
        <dbReference type="ARBA" id="ARBA00022777"/>
    </source>
</evidence>
<dbReference type="PANTHER" id="PTHR43442:SF3">
    <property type="entry name" value="GLUCONOKINASE-RELATED"/>
    <property type="match status" value="1"/>
</dbReference>
<sequence length="353" mass="38514">MASPNLVFMGVCGCGKSTVAELYARHTDAVLIEADFFHPPENIAKMSAGTPLTDADRAGWLAALATRIADGKGRGEAMVVTCSALKKAYRDRLRAGDPELLFVFLDGGQELLQARLNARKGHFMPSSLLGSQLATLERPDPTNEICLQVSISLTPQQICIDASMLPAPGLYASDYGQQYAPRNIEVVAVRVMRLGPSALDTARRMWRGERLGEEERPGEAARRRLHLCREAPRLGAATLVATKVVGDVHVPAGATTFYVPLEGHSEQRRFEEEPILPVWPSAASGAVPSTSAGTLPLEAKPLWKGYGCLAAPGFRSSQYSEGRLQVLDAHRFVFSWLGEIEHVYHRLPDQWDS</sequence>
<dbReference type="SUPFAM" id="SSF52540">
    <property type="entry name" value="P-loop containing nucleoside triphosphate hydrolases"/>
    <property type="match status" value="1"/>
</dbReference>
<keyword evidence="5 9" id="KW-0547">Nucleotide-binding</keyword>
<comment type="similarity">
    <text evidence="2 9">Belongs to the gluconokinase GntK/GntV family.</text>
</comment>
<dbReference type="AlphaFoldDB" id="A0A0M0JXM6"/>
<dbReference type="GO" id="GO:0005524">
    <property type="term" value="F:ATP binding"/>
    <property type="evidence" value="ECO:0007669"/>
    <property type="project" value="UniProtKB-KW"/>
</dbReference>
<dbReference type="Proteomes" id="UP000037460">
    <property type="component" value="Unassembled WGS sequence"/>
</dbReference>
<comment type="catalytic activity">
    <reaction evidence="8 9">
        <text>D-gluconate + ATP = 6-phospho-D-gluconate + ADP + H(+)</text>
        <dbReference type="Rhea" id="RHEA:19433"/>
        <dbReference type="ChEBI" id="CHEBI:15378"/>
        <dbReference type="ChEBI" id="CHEBI:18391"/>
        <dbReference type="ChEBI" id="CHEBI:30616"/>
        <dbReference type="ChEBI" id="CHEBI:58759"/>
        <dbReference type="ChEBI" id="CHEBI:456216"/>
        <dbReference type="EC" id="2.7.1.12"/>
    </reaction>
</comment>
<evidence type="ECO:0000256" key="7">
    <source>
        <dbReference type="ARBA" id="ARBA00022840"/>
    </source>
</evidence>
<dbReference type="InterPro" id="IPR027417">
    <property type="entry name" value="P-loop_NTPase"/>
</dbReference>
<reference evidence="11" key="1">
    <citation type="journal article" date="2015" name="PLoS Genet.">
        <title>Genome Sequence and Transcriptome Analyses of Chrysochromulina tobin: Metabolic Tools for Enhanced Algal Fitness in the Prominent Order Prymnesiales (Haptophyceae).</title>
        <authorList>
            <person name="Hovde B.T."/>
            <person name="Deodato C.R."/>
            <person name="Hunsperger H.M."/>
            <person name="Ryken S.A."/>
            <person name="Yost W."/>
            <person name="Jha R.K."/>
            <person name="Patterson J."/>
            <person name="Monnat R.J. Jr."/>
            <person name="Barlow S.B."/>
            <person name="Starkenburg S.R."/>
            <person name="Cattolico R.A."/>
        </authorList>
    </citation>
    <scope>NUCLEOTIDE SEQUENCE</scope>
    <source>
        <strain evidence="11">CCMP291</strain>
    </source>
</reference>
<evidence type="ECO:0000256" key="2">
    <source>
        <dbReference type="ARBA" id="ARBA00008420"/>
    </source>
</evidence>
<evidence type="ECO:0000313" key="11">
    <source>
        <dbReference type="Proteomes" id="UP000037460"/>
    </source>
</evidence>
<dbReference type="CDD" id="cd02021">
    <property type="entry name" value="GntK"/>
    <property type="match status" value="1"/>
</dbReference>